<feature type="DNA-binding region" description="OmpR/PhoB-type" evidence="3">
    <location>
        <begin position="1"/>
        <end position="96"/>
    </location>
</feature>
<dbReference type="RefSeq" id="WP_345561512.1">
    <property type="nucleotide sequence ID" value="NZ_BAABDQ010000004.1"/>
</dbReference>
<feature type="region of interest" description="Disordered" evidence="4">
    <location>
        <begin position="424"/>
        <end position="451"/>
    </location>
</feature>
<accession>A0ABP6W4V9</accession>
<dbReference type="SUPFAM" id="SSF48452">
    <property type="entry name" value="TPR-like"/>
    <property type="match status" value="2"/>
</dbReference>
<dbReference type="InterPro" id="IPR005158">
    <property type="entry name" value="BTAD"/>
</dbReference>
<dbReference type="PANTHER" id="PTHR47691">
    <property type="entry name" value="REGULATOR-RELATED"/>
    <property type="match status" value="1"/>
</dbReference>
<evidence type="ECO:0000256" key="3">
    <source>
        <dbReference type="PROSITE-ProRule" id="PRU01091"/>
    </source>
</evidence>
<reference evidence="7" key="1">
    <citation type="journal article" date="2019" name="Int. J. Syst. Evol. Microbiol.">
        <title>The Global Catalogue of Microorganisms (GCM) 10K type strain sequencing project: providing services to taxonomists for standard genome sequencing and annotation.</title>
        <authorList>
            <consortium name="The Broad Institute Genomics Platform"/>
            <consortium name="The Broad Institute Genome Sequencing Center for Infectious Disease"/>
            <person name="Wu L."/>
            <person name="Ma J."/>
        </authorList>
    </citation>
    <scope>NUCLEOTIDE SEQUENCE [LARGE SCALE GENOMIC DNA]</scope>
    <source>
        <strain evidence="7">JCM 17326</strain>
    </source>
</reference>
<feature type="region of interest" description="Disordered" evidence="4">
    <location>
        <begin position="1034"/>
        <end position="1065"/>
    </location>
</feature>
<dbReference type="PROSITE" id="PS51755">
    <property type="entry name" value="OMPR_PHOB"/>
    <property type="match status" value="1"/>
</dbReference>
<feature type="compositionally biased region" description="Low complexity" evidence="4">
    <location>
        <begin position="436"/>
        <end position="451"/>
    </location>
</feature>
<feature type="domain" description="OmpR/PhoB-type" evidence="5">
    <location>
        <begin position="1"/>
        <end position="96"/>
    </location>
</feature>
<name>A0ABP6W4V9_9ACTN</name>
<protein>
    <submittedName>
        <fullName evidence="6">BTAD domain-containing putative transcriptional regulator</fullName>
    </submittedName>
</protein>
<dbReference type="Pfam" id="PF00486">
    <property type="entry name" value="Trans_reg_C"/>
    <property type="match status" value="1"/>
</dbReference>
<dbReference type="InterPro" id="IPR001867">
    <property type="entry name" value="OmpR/PhoB-type_DNA-bd"/>
</dbReference>
<dbReference type="Proteomes" id="UP001500630">
    <property type="component" value="Unassembled WGS sequence"/>
</dbReference>
<dbReference type="PRINTS" id="PR00364">
    <property type="entry name" value="DISEASERSIST"/>
</dbReference>
<keyword evidence="2 3" id="KW-0238">DNA-binding</keyword>
<evidence type="ECO:0000313" key="7">
    <source>
        <dbReference type="Proteomes" id="UP001500630"/>
    </source>
</evidence>
<proteinExistence type="inferred from homology"/>
<dbReference type="Gene3D" id="1.25.40.10">
    <property type="entry name" value="Tetratricopeptide repeat domain"/>
    <property type="match status" value="3"/>
</dbReference>
<dbReference type="PANTHER" id="PTHR47691:SF3">
    <property type="entry name" value="HTH-TYPE TRANSCRIPTIONAL REGULATOR RV0890C-RELATED"/>
    <property type="match status" value="1"/>
</dbReference>
<dbReference type="SUPFAM" id="SSF52540">
    <property type="entry name" value="P-loop containing nucleoside triphosphate hydrolases"/>
    <property type="match status" value="1"/>
</dbReference>
<feature type="compositionally biased region" description="Pro residues" evidence="4">
    <location>
        <begin position="424"/>
        <end position="435"/>
    </location>
</feature>
<dbReference type="SMART" id="SM00862">
    <property type="entry name" value="Trans_reg_C"/>
    <property type="match status" value="1"/>
</dbReference>
<gene>
    <name evidence="6" type="ORF">GCM10022419_026520</name>
</gene>
<dbReference type="EMBL" id="BAABDQ010000004">
    <property type="protein sequence ID" value="GAA3544985.1"/>
    <property type="molecule type" value="Genomic_DNA"/>
</dbReference>
<dbReference type="CDD" id="cd15831">
    <property type="entry name" value="BTAD"/>
    <property type="match status" value="1"/>
</dbReference>
<dbReference type="InterPro" id="IPR016032">
    <property type="entry name" value="Sig_transdc_resp-reg_C-effctor"/>
</dbReference>
<dbReference type="Pfam" id="PF03704">
    <property type="entry name" value="BTAD"/>
    <property type="match status" value="1"/>
</dbReference>
<dbReference type="SUPFAM" id="SSF46894">
    <property type="entry name" value="C-terminal effector domain of the bipartite response regulators"/>
    <property type="match status" value="1"/>
</dbReference>
<dbReference type="InterPro" id="IPR011990">
    <property type="entry name" value="TPR-like_helical_dom_sf"/>
</dbReference>
<sequence length="1138" mass="120150">MVDNRVVQFGILGPLVVRTDGGDPIAAGGPRPRALLALLLLDAGRTVSLERLIDGQYGDRPPAGAANAVQAQVSRLRRTLPAGLIESHGTGYRLAADRADVDAHRFELLARDGRRLLAAGRPVAAASVLKEGLDLWRGPALADVADAPFAGPQALRLEELRLSATEDLLEAELAVPEASPVAALRELADAHPLRERPRGLLMRALHAAGRQAEALAVYDDVRRLLADELGADPSPELAALHLELLRGERDRERVTRVQPPAQLTSFVGREEELARLDALRAARLVTVVGPGGTGKTRLVIEAAGRHADREVCFADLSLVASRGPAPQAGVGAVAGAVVGALGLREPALRPAPTAELADRLVAALAEQDLLLILDNCEHVIAEAAALAHRLLAACPGLTILATSREPLGITGEHLVPLTPLPTPPVPLPSVPPPDLAPAAPSGPQAGQHAGVQAGVQAGAGDPARHPTRHPARDPAGYPAVRLFADRAAAVRQGFALGPGNLDAVLRICAALDGLPLAIELAAARVRTFGVAEIADRLTEHGRFSLLSRGDRTAAARHQTLHAVVEWSWSLLDADEQVLARRFSVFSGGATLAAVERVCGGHSAGPLAGLVEKSLVETDGERYQMLDTIRLFCVERLTEAGEEQALRAAHAAFFLEFARTADDHLYRAEQLEWLATLSADDANLQAALHWSVEHDQPVALRLIATLAMYWWLSGRRGQATRHAVRLLDAIGPEPPAESAEEYVLTVLHAVPDVGSPHWERARAIMESLDRSLRYRSGSALWGMIVGPPESALAASTVEQQERILGSDPWSRALGRLSLALVALFNGSVVAAEQEMEHTLADFGTVGERWGKAQGLDWLAVIASWRGEWTRAMELWRQAVGLLEELGALEELADVLRRRADGHWRAGDTPAARADLARVRDLAKRLGRPELMAAVQLPMGEIARFEGDLAEAGRLLEAALGASESGAFTAEGTRSHTLTALARLAAAKGDLVPAARLHRRALAAALKSPLSTDLADAAEGLAGHALLTDTTEDLATRPLPADATGDLAGRGLRVGGPEARFEGDADGRAEGRAERAALLLGVGVAIRGMAVAGDHDVARVAAAATRALGPGRFAAAYARGVTMSREDALATLTGSTPPGP</sequence>
<dbReference type="InterPro" id="IPR027417">
    <property type="entry name" value="P-loop_NTPase"/>
</dbReference>
<keyword evidence="7" id="KW-1185">Reference proteome</keyword>
<comment type="similarity">
    <text evidence="1">Belongs to the AfsR/DnrI/RedD regulatory family.</text>
</comment>
<evidence type="ECO:0000259" key="5">
    <source>
        <dbReference type="PROSITE" id="PS51755"/>
    </source>
</evidence>
<dbReference type="InterPro" id="IPR036388">
    <property type="entry name" value="WH-like_DNA-bd_sf"/>
</dbReference>
<organism evidence="6 7">
    <name type="scientific">Nonomuraea rosea</name>
    <dbReference type="NCBI Taxonomy" id="638574"/>
    <lineage>
        <taxon>Bacteria</taxon>
        <taxon>Bacillati</taxon>
        <taxon>Actinomycetota</taxon>
        <taxon>Actinomycetes</taxon>
        <taxon>Streptosporangiales</taxon>
        <taxon>Streptosporangiaceae</taxon>
        <taxon>Nonomuraea</taxon>
    </lineage>
</organism>
<evidence type="ECO:0000256" key="2">
    <source>
        <dbReference type="ARBA" id="ARBA00023125"/>
    </source>
</evidence>
<evidence type="ECO:0000256" key="1">
    <source>
        <dbReference type="ARBA" id="ARBA00005820"/>
    </source>
</evidence>
<dbReference type="SMART" id="SM01043">
    <property type="entry name" value="BTAD"/>
    <property type="match status" value="1"/>
</dbReference>
<evidence type="ECO:0000256" key="4">
    <source>
        <dbReference type="SAM" id="MobiDB-lite"/>
    </source>
</evidence>
<evidence type="ECO:0000313" key="6">
    <source>
        <dbReference type="EMBL" id="GAA3544985.1"/>
    </source>
</evidence>
<comment type="caution">
    <text evidence="6">The sequence shown here is derived from an EMBL/GenBank/DDBJ whole genome shotgun (WGS) entry which is preliminary data.</text>
</comment>
<dbReference type="Gene3D" id="1.10.10.10">
    <property type="entry name" value="Winged helix-like DNA-binding domain superfamily/Winged helix DNA-binding domain"/>
    <property type="match status" value="1"/>
</dbReference>